<dbReference type="AlphaFoldDB" id="A0A8B9CKJ2"/>
<evidence type="ECO:0000313" key="3">
    <source>
        <dbReference type="Proteomes" id="UP000694426"/>
    </source>
</evidence>
<evidence type="ECO:0000256" key="1">
    <source>
        <dbReference type="SAM" id="MobiDB-lite"/>
    </source>
</evidence>
<protein>
    <submittedName>
        <fullName evidence="2">Uncharacterized protein</fullName>
    </submittedName>
</protein>
<proteinExistence type="predicted"/>
<reference evidence="2" key="2">
    <citation type="submission" date="2025-09" db="UniProtKB">
        <authorList>
            <consortium name="Ensembl"/>
        </authorList>
    </citation>
    <scope>IDENTIFICATION</scope>
</reference>
<keyword evidence="3" id="KW-1185">Reference proteome</keyword>
<sequence length="98" mass="11008">ILLNSCNTGKNNISPSLGFQRQHKPQKYPSRTEVYDQRIKLDVTCPVHQSQQQISDESGSRRHTTSPETTNLRVLLADKLRQCPCCRAPGPYLGSQGE</sequence>
<dbReference type="Proteomes" id="UP000694426">
    <property type="component" value="Unplaced"/>
</dbReference>
<evidence type="ECO:0000313" key="2">
    <source>
        <dbReference type="Ensembl" id="ENSABRP00000021295.1"/>
    </source>
</evidence>
<reference evidence="2" key="1">
    <citation type="submission" date="2025-08" db="UniProtKB">
        <authorList>
            <consortium name="Ensembl"/>
        </authorList>
    </citation>
    <scope>IDENTIFICATION</scope>
</reference>
<organism evidence="2 3">
    <name type="scientific">Anser brachyrhynchus</name>
    <name type="common">Pink-footed goose</name>
    <dbReference type="NCBI Taxonomy" id="132585"/>
    <lineage>
        <taxon>Eukaryota</taxon>
        <taxon>Metazoa</taxon>
        <taxon>Chordata</taxon>
        <taxon>Craniata</taxon>
        <taxon>Vertebrata</taxon>
        <taxon>Euteleostomi</taxon>
        <taxon>Archelosauria</taxon>
        <taxon>Archosauria</taxon>
        <taxon>Dinosauria</taxon>
        <taxon>Saurischia</taxon>
        <taxon>Theropoda</taxon>
        <taxon>Coelurosauria</taxon>
        <taxon>Aves</taxon>
        <taxon>Neognathae</taxon>
        <taxon>Galloanserae</taxon>
        <taxon>Anseriformes</taxon>
        <taxon>Anatidae</taxon>
        <taxon>Anserinae</taxon>
        <taxon>Anser</taxon>
    </lineage>
</organism>
<dbReference type="Ensembl" id="ENSABRT00000029975.1">
    <property type="protein sequence ID" value="ENSABRP00000021295.1"/>
    <property type="gene ID" value="ENSABRG00000018100.1"/>
</dbReference>
<name>A0A8B9CKJ2_9AVES</name>
<feature type="region of interest" description="Disordered" evidence="1">
    <location>
        <begin position="49"/>
        <end position="69"/>
    </location>
</feature>
<accession>A0A8B9CKJ2</accession>